<dbReference type="Pfam" id="PF13516">
    <property type="entry name" value="LRR_6"/>
    <property type="match status" value="2"/>
</dbReference>
<proteinExistence type="predicted"/>
<protein>
    <submittedName>
        <fullName evidence="5">Uncharacterized protein</fullName>
    </submittedName>
</protein>
<feature type="compositionally biased region" description="Acidic residues" evidence="4">
    <location>
        <begin position="638"/>
        <end position="651"/>
    </location>
</feature>
<evidence type="ECO:0000256" key="4">
    <source>
        <dbReference type="SAM" id="MobiDB-lite"/>
    </source>
</evidence>
<feature type="region of interest" description="Disordered" evidence="4">
    <location>
        <begin position="21"/>
        <end position="43"/>
    </location>
</feature>
<gene>
    <name evidence="5" type="ORF">MFLAVUS_009262</name>
</gene>
<comment type="caution">
    <text evidence="5">The sequence shown here is derived from an EMBL/GenBank/DDBJ whole genome shotgun (WGS) entry which is preliminary data.</text>
</comment>
<reference evidence="5 6" key="1">
    <citation type="submission" date="2024-04" db="EMBL/GenBank/DDBJ databases">
        <title>genome sequences of Mucor flavus KT1a and Helicostylum pulchrum KT1b strains isolated from the surface of a dry-aged beef.</title>
        <authorList>
            <person name="Toyotome T."/>
            <person name="Hosono M."/>
            <person name="Torimaru M."/>
            <person name="Fukuda K."/>
            <person name="Mikami N."/>
        </authorList>
    </citation>
    <scope>NUCLEOTIDE SEQUENCE [LARGE SCALE GENOMIC DNA]</scope>
    <source>
        <strain evidence="5 6">KT1a</strain>
    </source>
</reference>
<keyword evidence="3" id="KW-0677">Repeat</keyword>
<evidence type="ECO:0000313" key="5">
    <source>
        <dbReference type="EMBL" id="GAA5815748.1"/>
    </source>
</evidence>
<evidence type="ECO:0000256" key="2">
    <source>
        <dbReference type="ARBA" id="ARBA00022614"/>
    </source>
</evidence>
<feature type="region of interest" description="Disordered" evidence="4">
    <location>
        <begin position="638"/>
        <end position="699"/>
    </location>
</feature>
<dbReference type="Gene3D" id="1.20.58.160">
    <property type="match status" value="1"/>
</dbReference>
<feature type="compositionally biased region" description="Basic and acidic residues" evidence="4">
    <location>
        <begin position="689"/>
        <end position="699"/>
    </location>
</feature>
<keyword evidence="1" id="KW-0343">GTPase activation</keyword>
<dbReference type="InterPro" id="IPR032675">
    <property type="entry name" value="LRR_dom_sf"/>
</dbReference>
<keyword evidence="2" id="KW-0433">Leucine-rich repeat</keyword>
<feature type="compositionally biased region" description="Acidic residues" evidence="4">
    <location>
        <begin position="677"/>
        <end position="688"/>
    </location>
</feature>
<feature type="compositionally biased region" description="Low complexity" evidence="4">
    <location>
        <begin position="29"/>
        <end position="41"/>
    </location>
</feature>
<dbReference type="PANTHER" id="PTHR24113">
    <property type="entry name" value="RAN GTPASE-ACTIVATING PROTEIN 1"/>
    <property type="match status" value="1"/>
</dbReference>
<dbReference type="EMBL" id="BAABUK010000027">
    <property type="protein sequence ID" value="GAA5815748.1"/>
    <property type="molecule type" value="Genomic_DNA"/>
</dbReference>
<evidence type="ECO:0000256" key="3">
    <source>
        <dbReference type="ARBA" id="ARBA00022737"/>
    </source>
</evidence>
<dbReference type="Gene3D" id="3.80.10.10">
    <property type="entry name" value="Ribonuclease Inhibitor"/>
    <property type="match status" value="3"/>
</dbReference>
<evidence type="ECO:0000256" key="1">
    <source>
        <dbReference type="ARBA" id="ARBA00022468"/>
    </source>
</evidence>
<keyword evidence="6" id="KW-1185">Reference proteome</keyword>
<dbReference type="InterPro" id="IPR001611">
    <property type="entry name" value="Leu-rich_rpt"/>
</dbReference>
<evidence type="ECO:0000313" key="6">
    <source>
        <dbReference type="Proteomes" id="UP001473302"/>
    </source>
</evidence>
<dbReference type="Proteomes" id="UP001473302">
    <property type="component" value="Unassembled WGS sequence"/>
</dbReference>
<dbReference type="SMART" id="SM00368">
    <property type="entry name" value="LRR_RI"/>
    <property type="match status" value="6"/>
</dbReference>
<accession>A0ABP9Z9F4</accession>
<dbReference type="SUPFAM" id="SSF89009">
    <property type="entry name" value="GAT-like domain"/>
    <property type="match status" value="1"/>
</dbReference>
<dbReference type="InterPro" id="IPR027038">
    <property type="entry name" value="RanGap"/>
</dbReference>
<dbReference type="SUPFAM" id="SSF52047">
    <property type="entry name" value="RNI-like"/>
    <property type="match status" value="1"/>
</dbReference>
<dbReference type="InterPro" id="IPR038425">
    <property type="entry name" value="GAT_sf"/>
</dbReference>
<name>A0ABP9Z9F4_9FUNG</name>
<dbReference type="PANTHER" id="PTHR24113:SF12">
    <property type="entry name" value="RAN GTPASE-ACTIVATING PROTEIN 1"/>
    <property type="match status" value="1"/>
</dbReference>
<organism evidence="5 6">
    <name type="scientific">Mucor flavus</name>
    <dbReference type="NCBI Taxonomy" id="439312"/>
    <lineage>
        <taxon>Eukaryota</taxon>
        <taxon>Fungi</taxon>
        <taxon>Fungi incertae sedis</taxon>
        <taxon>Mucoromycota</taxon>
        <taxon>Mucoromycotina</taxon>
        <taxon>Mucoromycetes</taxon>
        <taxon>Mucorales</taxon>
        <taxon>Mucorineae</taxon>
        <taxon>Mucoraceae</taxon>
        <taxon>Mucor</taxon>
    </lineage>
</organism>
<sequence length="725" mass="80789">MSVLKPTKSILKQINSPGNTSWFSKFNEPSSNSNNTNTSPPRINNLFSGFRKTQAQQSDHEEVTMATELNPKELKRVRFPVSGIKKEFLFLKDDPIVETKKQIEIEPINIQTLAQLLSLYELVCRNKQAQTIDLLVSTMITQPQATCLTRIDLTNQPIDRYNIEPLADIMSVEFGLRELIFNNCGLEDNAVKVLMHSLLENDEITELSLANNPKLTTNGFKYIAVYIKGSSQLTKLDLSYTQPDKKAIQYIINATIKNEIDHKSPSLAKLLLNGCGLRNQHMEVLASGIKKSCIKHLYLRGNKFINGGALSIGVMLRDYEDSVQSLVGLYLDNNDLSQGIEYITQALRRNQSLLTLSMCDCKIDSKGCVLVGEALKYNQHLEIFDMGYNPLCSSNMDGINQIRQALNVNRSLKDLRLTDTGIGTEAAIALAECLPENNSLVRLDLSRNPQIKIAGLMAISVSIRMNHTITFIDINIPTDDKEMVEIHNGILATCTRNAQSKKQEPQQSPNHVITTAQATARLTLQERLAAVTKGRGNTPTLEASSSEVTLTQMPSETKSQQAVVDDSVLIQQAFDCVESLEDVLNNKNANSNDTIDNCKKIQSDICTRIPVVSDQSQLEILLAVNDRLTSAIQTFEEADAETVENDDEAEQELSSSFEIGDDDDDRAQETLSSSFEIGDDDDEDEDEERENHLKELRSEIEAEESAAFLKAKQVEHEELAVAVEQ</sequence>